<dbReference type="PANTHER" id="PTHR43080:SF2">
    <property type="entry name" value="CBS DOMAIN-CONTAINING PROTEIN"/>
    <property type="match status" value="1"/>
</dbReference>
<keyword evidence="5" id="KW-1185">Reference proteome</keyword>
<dbReference type="InterPro" id="IPR051257">
    <property type="entry name" value="Diverse_CBS-Domain"/>
</dbReference>
<dbReference type="SUPFAM" id="SSF54631">
    <property type="entry name" value="CBS-domain pair"/>
    <property type="match status" value="1"/>
</dbReference>
<dbReference type="PANTHER" id="PTHR43080">
    <property type="entry name" value="CBS DOMAIN-CONTAINING PROTEIN CBSX3, MITOCHONDRIAL"/>
    <property type="match status" value="1"/>
</dbReference>
<organism evidence="4 5">
    <name type="scientific">Lentibacillus salinarum</name>
    <dbReference type="NCBI Taxonomy" id="446820"/>
    <lineage>
        <taxon>Bacteria</taxon>
        <taxon>Bacillati</taxon>
        <taxon>Bacillota</taxon>
        <taxon>Bacilli</taxon>
        <taxon>Bacillales</taxon>
        <taxon>Bacillaceae</taxon>
        <taxon>Lentibacillus</taxon>
    </lineage>
</organism>
<dbReference type="RefSeq" id="WP_382397194.1">
    <property type="nucleotide sequence ID" value="NZ_JBHTNH010000002.1"/>
</dbReference>
<sequence>MKINDFMITDVISVQKNITIKELLRTLVTNRIGGVPVVGENNRLSGMISDGDVIRYLQPHGRTIYDALSIVFVNEKENLKQKVVSRIEDHAEKIMKKNIYTVLPDDDIEEALSIFSRYHFKKVPVVDDDSAVVGVISRGDIIRLISNQMIARAED</sequence>
<evidence type="ECO:0000256" key="1">
    <source>
        <dbReference type="ARBA" id="ARBA00023122"/>
    </source>
</evidence>
<gene>
    <name evidence="4" type="ORF">ACFQ4A_02190</name>
</gene>
<dbReference type="PROSITE" id="PS51371">
    <property type="entry name" value="CBS"/>
    <property type="match status" value="2"/>
</dbReference>
<dbReference type="SMART" id="SM00116">
    <property type="entry name" value="CBS"/>
    <property type="match status" value="2"/>
</dbReference>
<proteinExistence type="predicted"/>
<evidence type="ECO:0000256" key="2">
    <source>
        <dbReference type="PROSITE-ProRule" id="PRU00703"/>
    </source>
</evidence>
<dbReference type="Gene3D" id="3.10.580.10">
    <property type="entry name" value="CBS-domain"/>
    <property type="match status" value="1"/>
</dbReference>
<feature type="domain" description="CBS" evidence="3">
    <location>
        <begin position="7"/>
        <end position="64"/>
    </location>
</feature>
<dbReference type="Proteomes" id="UP001597178">
    <property type="component" value="Unassembled WGS sequence"/>
</dbReference>
<dbReference type="CDD" id="cd04586">
    <property type="entry name" value="CBS_pair_BON_assoc"/>
    <property type="match status" value="1"/>
</dbReference>
<accession>A0ABW3ZQ78</accession>
<dbReference type="InterPro" id="IPR046342">
    <property type="entry name" value="CBS_dom_sf"/>
</dbReference>
<dbReference type="Pfam" id="PF00571">
    <property type="entry name" value="CBS"/>
    <property type="match status" value="2"/>
</dbReference>
<reference evidence="5" key="1">
    <citation type="journal article" date="2019" name="Int. J. Syst. Evol. Microbiol.">
        <title>The Global Catalogue of Microorganisms (GCM) 10K type strain sequencing project: providing services to taxonomists for standard genome sequencing and annotation.</title>
        <authorList>
            <consortium name="The Broad Institute Genomics Platform"/>
            <consortium name="The Broad Institute Genome Sequencing Center for Infectious Disease"/>
            <person name="Wu L."/>
            <person name="Ma J."/>
        </authorList>
    </citation>
    <scope>NUCLEOTIDE SEQUENCE [LARGE SCALE GENOMIC DNA]</scope>
    <source>
        <strain evidence="5">CCUG 54822</strain>
    </source>
</reference>
<feature type="domain" description="CBS" evidence="3">
    <location>
        <begin position="95"/>
        <end position="154"/>
    </location>
</feature>
<dbReference type="InterPro" id="IPR000644">
    <property type="entry name" value="CBS_dom"/>
</dbReference>
<name>A0ABW3ZQ78_9BACI</name>
<comment type="caution">
    <text evidence="4">The sequence shown here is derived from an EMBL/GenBank/DDBJ whole genome shotgun (WGS) entry which is preliminary data.</text>
</comment>
<evidence type="ECO:0000313" key="5">
    <source>
        <dbReference type="Proteomes" id="UP001597178"/>
    </source>
</evidence>
<evidence type="ECO:0000313" key="4">
    <source>
        <dbReference type="EMBL" id="MFD1360487.1"/>
    </source>
</evidence>
<protein>
    <submittedName>
        <fullName evidence="4">CBS domain-containing protein</fullName>
    </submittedName>
</protein>
<evidence type="ECO:0000259" key="3">
    <source>
        <dbReference type="PROSITE" id="PS51371"/>
    </source>
</evidence>
<keyword evidence="1 2" id="KW-0129">CBS domain</keyword>
<dbReference type="EMBL" id="JBHTNH010000002">
    <property type="protein sequence ID" value="MFD1360487.1"/>
    <property type="molecule type" value="Genomic_DNA"/>
</dbReference>